<keyword evidence="2" id="KW-1185">Reference proteome</keyword>
<feature type="non-terminal residue" evidence="1">
    <location>
        <position position="1"/>
    </location>
</feature>
<accession>A0AAD7ZMG8</accession>
<comment type="caution">
    <text evidence="1">The sequence shown here is derived from an EMBL/GenBank/DDBJ whole genome shotgun (WGS) entry which is preliminary data.</text>
</comment>
<gene>
    <name evidence="1" type="ORF">L9F63_022593</name>
</gene>
<reference evidence="1" key="1">
    <citation type="journal article" date="2023" name="IScience">
        <title>Live-bearing cockroach genome reveals convergent evolutionary mechanisms linked to viviparity in insects and beyond.</title>
        <authorList>
            <person name="Fouks B."/>
            <person name="Harrison M.C."/>
            <person name="Mikhailova A.A."/>
            <person name="Marchal E."/>
            <person name="English S."/>
            <person name="Carruthers M."/>
            <person name="Jennings E.C."/>
            <person name="Chiamaka E.L."/>
            <person name="Frigard R.A."/>
            <person name="Pippel M."/>
            <person name="Attardo G.M."/>
            <person name="Benoit J.B."/>
            <person name="Bornberg-Bauer E."/>
            <person name="Tobe S.S."/>
        </authorList>
    </citation>
    <scope>NUCLEOTIDE SEQUENCE</scope>
    <source>
        <strain evidence="1">Stay&amp;Tobe</strain>
    </source>
</reference>
<dbReference type="Proteomes" id="UP001233999">
    <property type="component" value="Unassembled WGS sequence"/>
</dbReference>
<sequence length="49" mass="5892">RWEKKLKDNRDWLLSREKMKTDESKRTNNSVNASELFGFEGSFRKLTVD</sequence>
<proteinExistence type="predicted"/>
<name>A0AAD7ZMG8_DIPPU</name>
<dbReference type="AlphaFoldDB" id="A0AAD7ZMG8"/>
<dbReference type="EMBL" id="JASPKZ010007680">
    <property type="protein sequence ID" value="KAJ9583071.1"/>
    <property type="molecule type" value="Genomic_DNA"/>
</dbReference>
<evidence type="ECO:0000313" key="2">
    <source>
        <dbReference type="Proteomes" id="UP001233999"/>
    </source>
</evidence>
<evidence type="ECO:0000313" key="1">
    <source>
        <dbReference type="EMBL" id="KAJ9583071.1"/>
    </source>
</evidence>
<protein>
    <submittedName>
        <fullName evidence="1">Uncharacterized protein</fullName>
    </submittedName>
</protein>
<reference evidence="1" key="2">
    <citation type="submission" date="2023-05" db="EMBL/GenBank/DDBJ databases">
        <authorList>
            <person name="Fouks B."/>
        </authorList>
    </citation>
    <scope>NUCLEOTIDE SEQUENCE</scope>
    <source>
        <strain evidence="1">Stay&amp;Tobe</strain>
        <tissue evidence="1">Testes</tissue>
    </source>
</reference>
<organism evidence="1 2">
    <name type="scientific">Diploptera punctata</name>
    <name type="common">Pacific beetle cockroach</name>
    <dbReference type="NCBI Taxonomy" id="6984"/>
    <lineage>
        <taxon>Eukaryota</taxon>
        <taxon>Metazoa</taxon>
        <taxon>Ecdysozoa</taxon>
        <taxon>Arthropoda</taxon>
        <taxon>Hexapoda</taxon>
        <taxon>Insecta</taxon>
        <taxon>Pterygota</taxon>
        <taxon>Neoptera</taxon>
        <taxon>Polyneoptera</taxon>
        <taxon>Dictyoptera</taxon>
        <taxon>Blattodea</taxon>
        <taxon>Blaberoidea</taxon>
        <taxon>Blaberidae</taxon>
        <taxon>Diplopterinae</taxon>
        <taxon>Diploptera</taxon>
    </lineage>
</organism>